<gene>
    <name evidence="1" type="ORF">NDU88_002795</name>
</gene>
<accession>A0AAV7UX70</accession>
<sequence length="128" mass="13650">MECGHPAADHREVRLDLRLGPWACGGPCYLPRSKGRHAAPPPAGSRGLAWCGRPRRERGGRPELVGARVRGRFNCSGGGPAAPPLAGSCGLVKSGRPQQERGGRFRRDSACICGGRPVCRSWGPMQLE</sequence>
<name>A0AAV7UX70_PLEWA</name>
<evidence type="ECO:0000313" key="2">
    <source>
        <dbReference type="Proteomes" id="UP001066276"/>
    </source>
</evidence>
<dbReference type="Proteomes" id="UP001066276">
    <property type="component" value="Chromosome 2_2"/>
</dbReference>
<dbReference type="AlphaFoldDB" id="A0AAV7UX70"/>
<proteinExistence type="predicted"/>
<comment type="caution">
    <text evidence="1">The sequence shown here is derived from an EMBL/GenBank/DDBJ whole genome shotgun (WGS) entry which is preliminary data.</text>
</comment>
<organism evidence="1 2">
    <name type="scientific">Pleurodeles waltl</name>
    <name type="common">Iberian ribbed newt</name>
    <dbReference type="NCBI Taxonomy" id="8319"/>
    <lineage>
        <taxon>Eukaryota</taxon>
        <taxon>Metazoa</taxon>
        <taxon>Chordata</taxon>
        <taxon>Craniata</taxon>
        <taxon>Vertebrata</taxon>
        <taxon>Euteleostomi</taxon>
        <taxon>Amphibia</taxon>
        <taxon>Batrachia</taxon>
        <taxon>Caudata</taxon>
        <taxon>Salamandroidea</taxon>
        <taxon>Salamandridae</taxon>
        <taxon>Pleurodelinae</taxon>
        <taxon>Pleurodeles</taxon>
    </lineage>
</organism>
<protein>
    <submittedName>
        <fullName evidence="1">Uncharacterized protein</fullName>
    </submittedName>
</protein>
<reference evidence="1" key="1">
    <citation type="journal article" date="2022" name="bioRxiv">
        <title>Sequencing and chromosome-scale assembly of the giantPleurodeles waltlgenome.</title>
        <authorList>
            <person name="Brown T."/>
            <person name="Elewa A."/>
            <person name="Iarovenko S."/>
            <person name="Subramanian E."/>
            <person name="Araus A.J."/>
            <person name="Petzold A."/>
            <person name="Susuki M."/>
            <person name="Suzuki K.-i.T."/>
            <person name="Hayashi T."/>
            <person name="Toyoda A."/>
            <person name="Oliveira C."/>
            <person name="Osipova E."/>
            <person name="Leigh N.D."/>
            <person name="Simon A."/>
            <person name="Yun M.H."/>
        </authorList>
    </citation>
    <scope>NUCLEOTIDE SEQUENCE</scope>
    <source>
        <strain evidence="1">20211129_DDA</strain>
        <tissue evidence="1">Liver</tissue>
    </source>
</reference>
<dbReference type="EMBL" id="JANPWB010000004">
    <property type="protein sequence ID" value="KAJ1193498.1"/>
    <property type="molecule type" value="Genomic_DNA"/>
</dbReference>
<evidence type="ECO:0000313" key="1">
    <source>
        <dbReference type="EMBL" id="KAJ1193498.1"/>
    </source>
</evidence>
<keyword evidence="2" id="KW-1185">Reference proteome</keyword>